<accession>A0AAD6ZGS0</accession>
<name>A0AAD6ZGS0_9AGAR</name>
<dbReference type="EMBL" id="JARIHO010000052">
    <property type="protein sequence ID" value="KAJ7321014.1"/>
    <property type="molecule type" value="Genomic_DNA"/>
</dbReference>
<gene>
    <name evidence="1" type="ORF">DFH08DRAFT_942020</name>
</gene>
<comment type="caution">
    <text evidence="1">The sequence shown here is derived from an EMBL/GenBank/DDBJ whole genome shotgun (WGS) entry which is preliminary data.</text>
</comment>
<dbReference type="AlphaFoldDB" id="A0AAD6ZGS0"/>
<reference evidence="1" key="1">
    <citation type="submission" date="2023-03" db="EMBL/GenBank/DDBJ databases">
        <title>Massive genome expansion in bonnet fungi (Mycena s.s.) driven by repeated elements and novel gene families across ecological guilds.</title>
        <authorList>
            <consortium name="Lawrence Berkeley National Laboratory"/>
            <person name="Harder C.B."/>
            <person name="Miyauchi S."/>
            <person name="Viragh M."/>
            <person name="Kuo A."/>
            <person name="Thoen E."/>
            <person name="Andreopoulos B."/>
            <person name="Lu D."/>
            <person name="Skrede I."/>
            <person name="Drula E."/>
            <person name="Henrissat B."/>
            <person name="Morin E."/>
            <person name="Kohler A."/>
            <person name="Barry K."/>
            <person name="LaButti K."/>
            <person name="Morin E."/>
            <person name="Salamov A."/>
            <person name="Lipzen A."/>
            <person name="Mereny Z."/>
            <person name="Hegedus B."/>
            <person name="Baldrian P."/>
            <person name="Stursova M."/>
            <person name="Weitz H."/>
            <person name="Taylor A."/>
            <person name="Grigoriev I.V."/>
            <person name="Nagy L.G."/>
            <person name="Martin F."/>
            <person name="Kauserud H."/>
        </authorList>
    </citation>
    <scope>NUCLEOTIDE SEQUENCE</scope>
    <source>
        <strain evidence="1">CBHHK002</strain>
    </source>
</reference>
<evidence type="ECO:0000313" key="1">
    <source>
        <dbReference type="EMBL" id="KAJ7321014.1"/>
    </source>
</evidence>
<organism evidence="1 2">
    <name type="scientific">Mycena albidolilacea</name>
    <dbReference type="NCBI Taxonomy" id="1033008"/>
    <lineage>
        <taxon>Eukaryota</taxon>
        <taxon>Fungi</taxon>
        <taxon>Dikarya</taxon>
        <taxon>Basidiomycota</taxon>
        <taxon>Agaricomycotina</taxon>
        <taxon>Agaricomycetes</taxon>
        <taxon>Agaricomycetidae</taxon>
        <taxon>Agaricales</taxon>
        <taxon>Marasmiineae</taxon>
        <taxon>Mycenaceae</taxon>
        <taxon>Mycena</taxon>
    </lineage>
</organism>
<protein>
    <submittedName>
        <fullName evidence="1">Uncharacterized protein</fullName>
    </submittedName>
</protein>
<dbReference type="Proteomes" id="UP001218218">
    <property type="component" value="Unassembled WGS sequence"/>
</dbReference>
<keyword evidence="2" id="KW-1185">Reference proteome</keyword>
<proteinExistence type="predicted"/>
<sequence>MRTDNNAAALNDSRFSCLNDDTGLKPIPAPVQPDALQQINERHNPSNNLVIQFFVLSFSLLEHASTKAKAFWRSTLGKCAWVPPATGEEWSVNIKVWVNVPGGYSTMQRGEYEQEGLSELWADDSEMGRHSPGSERVIARAHARRVHCPVEISTITAYPLSALSFHPFAFRGALRQRMQPLFPLVGDGLFDAIIFHAATSPTLLSPISSYSTLGFCGRRGRNQAVGGDGVDGWIGCTSGRPPA</sequence>
<evidence type="ECO:0000313" key="2">
    <source>
        <dbReference type="Proteomes" id="UP001218218"/>
    </source>
</evidence>